<reference evidence="3 4" key="1">
    <citation type="journal article" date="2012" name="J. Virol.">
        <title>Complete Genome Sequence of the Enterobacter cancerogenus Bacteriophage Enc34.</title>
        <authorList>
            <person name="Kazaks A."/>
            <person name="Dislers A."/>
            <person name="Lipowsky G."/>
            <person name="Nikolajeva V."/>
            <person name="Tars K."/>
        </authorList>
    </citation>
    <scope>NUCLEOTIDE SEQUENCE [LARGE SCALE GENOMIC DNA]</scope>
</reference>
<evidence type="ECO:0000256" key="1">
    <source>
        <dbReference type="SAM" id="MobiDB-lite"/>
    </source>
</evidence>
<dbReference type="RefSeq" id="YP_007007029.1">
    <property type="nucleotide sequence ID" value="NC_019524.2"/>
</dbReference>
<dbReference type="OrthoDB" id="9860at10239"/>
<keyword evidence="4" id="KW-1185">Reference proteome</keyword>
<dbReference type="Proteomes" id="UP000008024">
    <property type="component" value="Segment"/>
</dbReference>
<dbReference type="InterPro" id="IPR032876">
    <property type="entry name" value="J_dom"/>
</dbReference>
<dbReference type="KEGG" id="vg:14014022"/>
<name>H6WYI6_9CAUD</name>
<dbReference type="GeneID" id="14014022"/>
<evidence type="ECO:0000313" key="3">
    <source>
        <dbReference type="EMBL" id="AFB84041.1"/>
    </source>
</evidence>
<dbReference type="Pfam" id="PF13550">
    <property type="entry name" value="Phage-tail_3"/>
    <property type="match status" value="1"/>
</dbReference>
<protein>
    <submittedName>
        <fullName evidence="3">Tail assembly protein</fullName>
    </submittedName>
</protein>
<organism evidence="3 4">
    <name type="scientific">Hafnia phage Enc34</name>
    <dbReference type="NCBI Taxonomy" id="1150990"/>
    <lineage>
        <taxon>Viruses</taxon>
        <taxon>Duplodnaviria</taxon>
        <taxon>Heunggongvirae</taxon>
        <taxon>Uroviricota</taxon>
        <taxon>Caudoviricetes</taxon>
        <taxon>Casjensviridae</taxon>
        <taxon>Enchivirus</taxon>
        <taxon>Enchivirus Enc34</taxon>
    </lineage>
</organism>
<proteinExistence type="predicted"/>
<evidence type="ECO:0000259" key="2">
    <source>
        <dbReference type="Pfam" id="PF13550"/>
    </source>
</evidence>
<evidence type="ECO:0000313" key="4">
    <source>
        <dbReference type="Proteomes" id="UP000008024"/>
    </source>
</evidence>
<feature type="domain" description="Tip attachment protein J" evidence="2">
    <location>
        <begin position="209"/>
        <end position="368"/>
    </location>
</feature>
<dbReference type="EMBL" id="JQ340774">
    <property type="protein sequence ID" value="AFB84041.1"/>
    <property type="molecule type" value="Genomic_DNA"/>
</dbReference>
<sequence length="684" mass="75915">MGSKAKKITVGFKYYMGLFMGLSRGPVNEITEIRVGDRTAWTGSVKTSQTININKPELFGGTKAEGGVEGPLEIYMGEANQTISQALRNMLGGRQPQFRGVVTMFFDGLVCAMSPYPKAWKFKTRRSTAGWEGGVWYAAKCLIKMTGYDAAGKEFEIHAMNPVHIIYECQSNVAWGRGLDRSQIDDVSFRKAADQCYEEGFGLCMRWTRQDTLQAFMQLILDHVGGVLSVSKQTGKLTIRLIRDDYDSDNLPIFDMDSGLLSIEEATNASPADFVNEVIVTYHNPIMDEDQQVRCHNLAQIQNQGCLNSNTVDYKGVPTGKLAMILAQRDLRVSSTNVRRFTITCDRRAWSIEPGAVFKLRDPKQRGLTEVIVRVGTVEDGTLPDGKIKIVAVQDQFAFRLNTFNQVEPPSGYEPDLSPAIARRIVYEMPYVDLVQQLPEADLNTVAATDAFINSQAEKPTAMSAAFDMGIKAEGESSYDVRGNGDFGSLGALQADVDYLDTQFRLGELSLWEDVVVGAAARISKPVLPGQTTQMEIAEEFVRIDAISGGIITVARGVMDTIPQRHQKGELLWVTSMDGGTDWQRYAGNEKVDIKILPWTLGGGRYPIEDAPVDHIDFNFRQIRPYPPGNVQWELASNPGQKFYWYNPSALTYTAAAGRNARQLHPDVGTPRPQITGRQVNRLP</sequence>
<feature type="region of interest" description="Disordered" evidence="1">
    <location>
        <begin position="663"/>
        <end position="684"/>
    </location>
</feature>
<accession>H6WYI6</accession>